<dbReference type="STRING" id="933084.A0A067PTF9"/>
<dbReference type="PROSITE" id="PS50011">
    <property type="entry name" value="PROTEIN_KINASE_DOM"/>
    <property type="match status" value="1"/>
</dbReference>
<dbReference type="GO" id="GO:0004674">
    <property type="term" value="F:protein serine/threonine kinase activity"/>
    <property type="evidence" value="ECO:0007669"/>
    <property type="project" value="TreeGrafter"/>
</dbReference>
<feature type="domain" description="Protein kinase" evidence="1">
    <location>
        <begin position="13"/>
        <end position="277"/>
    </location>
</feature>
<gene>
    <name evidence="2" type="ORF">JAAARDRAFT_193564</name>
</gene>
<dbReference type="AlphaFoldDB" id="A0A067PTF9"/>
<proteinExistence type="predicted"/>
<dbReference type="EMBL" id="KL197718">
    <property type="protein sequence ID" value="KDQ58103.1"/>
    <property type="molecule type" value="Genomic_DNA"/>
</dbReference>
<dbReference type="GO" id="GO:0005524">
    <property type="term" value="F:ATP binding"/>
    <property type="evidence" value="ECO:0007669"/>
    <property type="project" value="InterPro"/>
</dbReference>
<dbReference type="InterPro" id="IPR011009">
    <property type="entry name" value="Kinase-like_dom_sf"/>
</dbReference>
<keyword evidence="3" id="KW-1185">Reference proteome</keyword>
<dbReference type="PANTHER" id="PTHR44329">
    <property type="entry name" value="SERINE/THREONINE-PROTEIN KINASE TNNI3K-RELATED"/>
    <property type="match status" value="1"/>
</dbReference>
<dbReference type="SUPFAM" id="SSF56112">
    <property type="entry name" value="Protein kinase-like (PK-like)"/>
    <property type="match status" value="1"/>
</dbReference>
<name>A0A067PTF9_9AGAM</name>
<dbReference type="InParanoid" id="A0A067PTF9"/>
<dbReference type="InterPro" id="IPR000719">
    <property type="entry name" value="Prot_kinase_dom"/>
</dbReference>
<reference evidence="3" key="1">
    <citation type="journal article" date="2014" name="Proc. Natl. Acad. Sci. U.S.A.">
        <title>Extensive sampling of basidiomycete genomes demonstrates inadequacy of the white-rot/brown-rot paradigm for wood decay fungi.</title>
        <authorList>
            <person name="Riley R."/>
            <person name="Salamov A.A."/>
            <person name="Brown D.W."/>
            <person name="Nagy L.G."/>
            <person name="Floudas D."/>
            <person name="Held B.W."/>
            <person name="Levasseur A."/>
            <person name="Lombard V."/>
            <person name="Morin E."/>
            <person name="Otillar R."/>
            <person name="Lindquist E.A."/>
            <person name="Sun H."/>
            <person name="LaButti K.M."/>
            <person name="Schmutz J."/>
            <person name="Jabbour D."/>
            <person name="Luo H."/>
            <person name="Baker S.E."/>
            <person name="Pisabarro A.G."/>
            <person name="Walton J.D."/>
            <person name="Blanchette R.A."/>
            <person name="Henrissat B."/>
            <person name="Martin F."/>
            <person name="Cullen D."/>
            <person name="Hibbett D.S."/>
            <person name="Grigoriev I.V."/>
        </authorList>
    </citation>
    <scope>NUCLEOTIDE SEQUENCE [LARGE SCALE GENOMIC DNA]</scope>
    <source>
        <strain evidence="3">MUCL 33604</strain>
    </source>
</reference>
<protein>
    <recommendedName>
        <fullName evidence="1">Protein kinase domain-containing protein</fullName>
    </recommendedName>
</protein>
<sequence>MNPHPPVSTHELHDTPGFHRQGYRSNIFLSTFRRGNVDMLVIIKRLRITPTAIVKRVGNTQYNSCYAKWKELDHPNLTKYLDFFDDAAHLPGLLRPYYVNGNIVEYYAKNPESRITQLQLSDTVAGLDYLHSRSIIHGSVQGSKIQIDPAGHALLVDFDLHQIMGHGLDYGEWNDPFCFWNAPELVVSMNEDGALRTKEGDVYSFGMTIIEIFTQERPFHRLRNTRMFHMAMREDLELAKTILRPQFIPEVLWMVFKRCCYAVREERPTSRVVHSLL</sequence>
<dbReference type="SMART" id="SM00220">
    <property type="entry name" value="S_TKc"/>
    <property type="match status" value="1"/>
</dbReference>
<organism evidence="2 3">
    <name type="scientific">Jaapia argillacea MUCL 33604</name>
    <dbReference type="NCBI Taxonomy" id="933084"/>
    <lineage>
        <taxon>Eukaryota</taxon>
        <taxon>Fungi</taxon>
        <taxon>Dikarya</taxon>
        <taxon>Basidiomycota</taxon>
        <taxon>Agaricomycotina</taxon>
        <taxon>Agaricomycetes</taxon>
        <taxon>Agaricomycetidae</taxon>
        <taxon>Jaapiales</taxon>
        <taxon>Jaapiaceae</taxon>
        <taxon>Jaapia</taxon>
    </lineage>
</organism>
<dbReference type="InterPro" id="IPR001245">
    <property type="entry name" value="Ser-Thr/Tyr_kinase_cat_dom"/>
</dbReference>
<dbReference type="HOGENOM" id="CLU_000288_7_18_1"/>
<dbReference type="PANTHER" id="PTHR44329:SF214">
    <property type="entry name" value="PROTEIN KINASE DOMAIN-CONTAINING PROTEIN"/>
    <property type="match status" value="1"/>
</dbReference>
<accession>A0A067PTF9</accession>
<evidence type="ECO:0000259" key="1">
    <source>
        <dbReference type="PROSITE" id="PS50011"/>
    </source>
</evidence>
<evidence type="ECO:0000313" key="3">
    <source>
        <dbReference type="Proteomes" id="UP000027265"/>
    </source>
</evidence>
<dbReference type="Gene3D" id="1.10.510.10">
    <property type="entry name" value="Transferase(Phosphotransferase) domain 1"/>
    <property type="match status" value="1"/>
</dbReference>
<dbReference type="OrthoDB" id="346907at2759"/>
<dbReference type="Pfam" id="PF07714">
    <property type="entry name" value="PK_Tyr_Ser-Thr"/>
    <property type="match status" value="1"/>
</dbReference>
<evidence type="ECO:0000313" key="2">
    <source>
        <dbReference type="EMBL" id="KDQ58103.1"/>
    </source>
</evidence>
<dbReference type="InterPro" id="IPR051681">
    <property type="entry name" value="Ser/Thr_Kinases-Pseudokinases"/>
</dbReference>
<dbReference type="Proteomes" id="UP000027265">
    <property type="component" value="Unassembled WGS sequence"/>
</dbReference>